<comment type="caution">
    <text evidence="5">The sequence shown here is derived from an EMBL/GenBank/DDBJ whole genome shotgun (WGS) entry which is preliminary data.</text>
</comment>
<dbReference type="InterPro" id="IPR045570">
    <property type="entry name" value="Metalloprtase-TldD/E_cen_dom"/>
</dbReference>
<keyword evidence="6" id="KW-1185">Reference proteome</keyword>
<dbReference type="Gene3D" id="3.30.2290.10">
    <property type="entry name" value="PmbA/TldD superfamily"/>
    <property type="match status" value="1"/>
</dbReference>
<protein>
    <submittedName>
        <fullName evidence="5">Microcin-processing peptidase 1</fullName>
    </submittedName>
</protein>
<dbReference type="Proteomes" id="UP000295565">
    <property type="component" value="Unassembled WGS sequence"/>
</dbReference>
<feature type="domain" description="Metalloprotease TldD/E central" evidence="4">
    <location>
        <begin position="126"/>
        <end position="230"/>
    </location>
</feature>
<dbReference type="GO" id="GO:0006508">
    <property type="term" value="P:proteolysis"/>
    <property type="evidence" value="ECO:0007669"/>
    <property type="project" value="InterPro"/>
</dbReference>
<dbReference type="Pfam" id="PF19290">
    <property type="entry name" value="PmbA_TldD_2nd"/>
    <property type="match status" value="1"/>
</dbReference>
<dbReference type="PANTHER" id="PTHR43421">
    <property type="entry name" value="METALLOPROTEASE PMBA"/>
    <property type="match status" value="1"/>
</dbReference>
<feature type="domain" description="Metalloprotease TldD/E C-terminal" evidence="3">
    <location>
        <begin position="238"/>
        <end position="445"/>
    </location>
</feature>
<evidence type="ECO:0000256" key="1">
    <source>
        <dbReference type="ARBA" id="ARBA00005836"/>
    </source>
</evidence>
<dbReference type="InterPro" id="IPR002510">
    <property type="entry name" value="Metalloprtase-TldD/E_N"/>
</dbReference>
<evidence type="ECO:0000259" key="2">
    <source>
        <dbReference type="Pfam" id="PF01523"/>
    </source>
</evidence>
<dbReference type="AlphaFoldDB" id="A0A4R1KGA6"/>
<evidence type="ECO:0000259" key="4">
    <source>
        <dbReference type="Pfam" id="PF19290"/>
    </source>
</evidence>
<dbReference type="GO" id="GO:0005829">
    <property type="term" value="C:cytosol"/>
    <property type="evidence" value="ECO:0007669"/>
    <property type="project" value="TreeGrafter"/>
</dbReference>
<evidence type="ECO:0000313" key="5">
    <source>
        <dbReference type="EMBL" id="TCK63217.1"/>
    </source>
</evidence>
<dbReference type="RefSeq" id="WP_131911186.1">
    <property type="nucleotide sequence ID" value="NZ_OU594967.1"/>
</dbReference>
<dbReference type="Pfam" id="PF01523">
    <property type="entry name" value="PmbA_TldD_1st"/>
    <property type="match status" value="1"/>
</dbReference>
<dbReference type="Pfam" id="PF19289">
    <property type="entry name" value="PmbA_TldD_3rd"/>
    <property type="match status" value="1"/>
</dbReference>
<dbReference type="PANTHER" id="PTHR43421:SF1">
    <property type="entry name" value="METALLOPROTEASE PMBA"/>
    <property type="match status" value="1"/>
</dbReference>
<dbReference type="InterPro" id="IPR047657">
    <property type="entry name" value="PmbA"/>
</dbReference>
<dbReference type="EMBL" id="SMGD01000003">
    <property type="protein sequence ID" value="TCK63217.1"/>
    <property type="molecule type" value="Genomic_DNA"/>
</dbReference>
<sequence length="446" mass="47915">MSSIQQSMDKELTQLKQAVEFALDEAKRFGASAAEVSISKQTGISVSTRSGEIETLEFNRDGALGIAVYQGQQKGNASTSDLSKEAISRSVKAAVDISDVTSADPAAGLAPKELMATEIPDLDLFHPTNLEPQRFVSLASECEKIALSQPGIKASDGASVNSHYGVRVYGNTHGFIEGYPTSRHSLSCVLIAGEEQMQRDYAYSVAIDYNELRSAQSVADEAVAKTLSRLNSRKINTSQVPVIFDKNVASGLLGHFVMAISGGNLYRRSSFLLDSLGQAVFPKWLSIHEDPWLKKALGSSPFDNEGLQTQARDIITDGTLQTYLLTSYAARKMAMQPTGHAGGIHNWLVTNSALSQAELIKQMGTGLLVTELMGQGVNIVTGDYSRGAAGFWIENGEIAYPVHEITIAGNLKDIFQNIVAIGNDIDPTHAIRTGSILVDSMKIAGN</sequence>
<dbReference type="GO" id="GO:0008237">
    <property type="term" value="F:metallopeptidase activity"/>
    <property type="evidence" value="ECO:0007669"/>
    <property type="project" value="InterPro"/>
</dbReference>
<evidence type="ECO:0000259" key="3">
    <source>
        <dbReference type="Pfam" id="PF19289"/>
    </source>
</evidence>
<feature type="domain" description="Metalloprotease TldD/E N-terminal" evidence="2">
    <location>
        <begin position="34"/>
        <end position="97"/>
    </location>
</feature>
<proteinExistence type="inferred from homology"/>
<dbReference type="NCBIfam" id="NF008268">
    <property type="entry name" value="PRK11040.1"/>
    <property type="match status" value="1"/>
</dbReference>
<dbReference type="InterPro" id="IPR036059">
    <property type="entry name" value="TldD/PmbA_sf"/>
</dbReference>
<dbReference type="SUPFAM" id="SSF111283">
    <property type="entry name" value="Putative modulator of DNA gyrase, PmbA/TldD"/>
    <property type="match status" value="1"/>
</dbReference>
<dbReference type="InterPro" id="IPR045569">
    <property type="entry name" value="Metalloprtase-TldD/E_C"/>
</dbReference>
<evidence type="ECO:0000313" key="6">
    <source>
        <dbReference type="Proteomes" id="UP000295565"/>
    </source>
</evidence>
<dbReference type="InterPro" id="IPR035068">
    <property type="entry name" value="TldD/PmbA_N"/>
</dbReference>
<organism evidence="5 6">
    <name type="scientific">Celerinatantimonas diazotrophica</name>
    <dbReference type="NCBI Taxonomy" id="412034"/>
    <lineage>
        <taxon>Bacteria</taxon>
        <taxon>Pseudomonadati</taxon>
        <taxon>Pseudomonadota</taxon>
        <taxon>Gammaproteobacteria</taxon>
        <taxon>Celerinatantimonadaceae</taxon>
        <taxon>Celerinatantimonas</taxon>
    </lineage>
</organism>
<accession>A0A4R1KGA6</accession>
<comment type="similarity">
    <text evidence="1">Belongs to the peptidase U62 family.</text>
</comment>
<gene>
    <name evidence="5" type="ORF">EV690_0314</name>
</gene>
<name>A0A4R1KGA6_9GAMM</name>
<reference evidence="5 6" key="1">
    <citation type="submission" date="2019-03" db="EMBL/GenBank/DDBJ databases">
        <title>Genomic Encyclopedia of Type Strains, Phase IV (KMG-IV): sequencing the most valuable type-strain genomes for metagenomic binning, comparative biology and taxonomic classification.</title>
        <authorList>
            <person name="Goeker M."/>
        </authorList>
    </citation>
    <scope>NUCLEOTIDE SEQUENCE [LARGE SCALE GENOMIC DNA]</scope>
    <source>
        <strain evidence="5 6">DSM 18577</strain>
    </source>
</reference>
<dbReference type="OrthoDB" id="9803618at2"/>